<evidence type="ECO:0000313" key="7">
    <source>
        <dbReference type="Proteomes" id="UP000822476"/>
    </source>
</evidence>
<keyword evidence="7" id="KW-1185">Reference proteome</keyword>
<dbReference type="AlphaFoldDB" id="A0A8S9YLS0"/>
<comment type="caution">
    <text evidence="6">The sequence shown here is derived from an EMBL/GenBank/DDBJ whole genome shotgun (WGS) entry which is preliminary data.</text>
</comment>
<dbReference type="PANTHER" id="PTHR12788:SF10">
    <property type="entry name" value="PROTEIN-TYROSINE SULFOTRANSFERASE"/>
    <property type="match status" value="1"/>
</dbReference>
<gene>
    <name evidence="6" type="ORF">EG68_09319</name>
</gene>
<dbReference type="GO" id="GO:0005794">
    <property type="term" value="C:Golgi apparatus"/>
    <property type="evidence" value="ECO:0007669"/>
    <property type="project" value="UniProtKB-ARBA"/>
</dbReference>
<dbReference type="OrthoDB" id="545675at2759"/>
<reference evidence="6" key="1">
    <citation type="submission" date="2019-07" db="EMBL/GenBank/DDBJ databases">
        <title>Annotation for the trematode Paragonimus miyazaki's.</title>
        <authorList>
            <person name="Choi Y.-J."/>
        </authorList>
    </citation>
    <scope>NUCLEOTIDE SEQUENCE</scope>
    <source>
        <strain evidence="6">Japan</strain>
    </source>
</reference>
<comment type="similarity">
    <text evidence="1 5">Belongs to the protein sulfotransferase family.</text>
</comment>
<dbReference type="GO" id="GO:0008476">
    <property type="term" value="F:protein-tyrosine sulfotransferase activity"/>
    <property type="evidence" value="ECO:0007669"/>
    <property type="project" value="UniProtKB-EC"/>
</dbReference>
<evidence type="ECO:0000313" key="6">
    <source>
        <dbReference type="EMBL" id="KAF7245087.1"/>
    </source>
</evidence>
<comment type="function">
    <text evidence="5">Catalyzes the O-sulfation of tyrosine residues within acidic motifs of polypeptides, using 3'-phosphoadenylyl sulfate (PAPS) as cosubstrate.</text>
</comment>
<dbReference type="EC" id="2.8.2.20" evidence="2 5"/>
<evidence type="ECO:0000256" key="4">
    <source>
        <dbReference type="ARBA" id="ARBA00048460"/>
    </source>
</evidence>
<dbReference type="EMBL" id="JTDE01006199">
    <property type="protein sequence ID" value="KAF7245087.1"/>
    <property type="molecule type" value="Genomic_DNA"/>
</dbReference>
<dbReference type="PANTHER" id="PTHR12788">
    <property type="entry name" value="PROTEIN-TYROSINE SULFOTRANSFERASE 2"/>
    <property type="match status" value="1"/>
</dbReference>
<dbReference type="SUPFAM" id="SSF52540">
    <property type="entry name" value="P-loop containing nucleoside triphosphate hydrolases"/>
    <property type="match status" value="1"/>
</dbReference>
<evidence type="ECO:0000256" key="3">
    <source>
        <dbReference type="ARBA" id="ARBA00022679"/>
    </source>
</evidence>
<dbReference type="Proteomes" id="UP000822476">
    <property type="component" value="Unassembled WGS sequence"/>
</dbReference>
<evidence type="ECO:0000256" key="2">
    <source>
        <dbReference type="ARBA" id="ARBA00013262"/>
    </source>
</evidence>
<dbReference type="InterPro" id="IPR026634">
    <property type="entry name" value="TPST-like"/>
</dbReference>
<name>A0A8S9YLS0_9TREM</name>
<proteinExistence type="inferred from homology"/>
<keyword evidence="3 5" id="KW-0808">Transferase</keyword>
<dbReference type="Gene3D" id="3.40.50.300">
    <property type="entry name" value="P-loop containing nucleotide triphosphate hydrolases"/>
    <property type="match status" value="1"/>
</dbReference>
<comment type="catalytic activity">
    <reaction evidence="4 5">
        <text>L-tyrosyl-[protein] + 3'-phosphoadenylyl sulfate = O-sulfo-L-tyrosine-[protein] + adenosine 3',5'-bisphosphate + H(+)</text>
        <dbReference type="Rhea" id="RHEA:16801"/>
        <dbReference type="Rhea" id="RHEA-COMP:10136"/>
        <dbReference type="Rhea" id="RHEA-COMP:11688"/>
        <dbReference type="ChEBI" id="CHEBI:15378"/>
        <dbReference type="ChEBI" id="CHEBI:46858"/>
        <dbReference type="ChEBI" id="CHEBI:58339"/>
        <dbReference type="ChEBI" id="CHEBI:58343"/>
        <dbReference type="ChEBI" id="CHEBI:65286"/>
        <dbReference type="EC" id="2.8.2.20"/>
    </reaction>
</comment>
<sequence length="107" mass="12024">MLDVHPMVRCGPETVVIPKMLYHLNLLQTGSERRRLVQAHLYPKAIYASFAAFIRSLIEHAGKPAPVLCNKDPFSLVHMKLLSELFPTAKFINMVRDGRAVVASVIK</sequence>
<dbReference type="Pfam" id="PF13469">
    <property type="entry name" value="Sulfotransfer_3"/>
    <property type="match status" value="1"/>
</dbReference>
<accession>A0A8S9YLS0</accession>
<evidence type="ECO:0000256" key="1">
    <source>
        <dbReference type="ARBA" id="ARBA00009988"/>
    </source>
</evidence>
<protein>
    <recommendedName>
        <fullName evidence="2 5">Protein-tyrosine sulfotransferase</fullName>
        <ecNumber evidence="2 5">2.8.2.20</ecNumber>
    </recommendedName>
</protein>
<evidence type="ECO:0000256" key="5">
    <source>
        <dbReference type="RuleBase" id="RU365018"/>
    </source>
</evidence>
<organism evidence="6 7">
    <name type="scientific">Paragonimus skrjabini miyazakii</name>
    <dbReference type="NCBI Taxonomy" id="59628"/>
    <lineage>
        <taxon>Eukaryota</taxon>
        <taxon>Metazoa</taxon>
        <taxon>Spiralia</taxon>
        <taxon>Lophotrochozoa</taxon>
        <taxon>Platyhelminthes</taxon>
        <taxon>Trematoda</taxon>
        <taxon>Digenea</taxon>
        <taxon>Plagiorchiida</taxon>
        <taxon>Troglotremata</taxon>
        <taxon>Troglotrematidae</taxon>
        <taxon>Paragonimus</taxon>
    </lineage>
</organism>
<dbReference type="InterPro" id="IPR027417">
    <property type="entry name" value="P-loop_NTPase"/>
</dbReference>